<proteinExistence type="predicted"/>
<dbReference type="AlphaFoldDB" id="A0A168NE95"/>
<gene>
    <name evidence="1" type="primary">ABSGL_06056.1 scaffold 7611</name>
</gene>
<protein>
    <submittedName>
        <fullName evidence="1">Uncharacterized protein</fullName>
    </submittedName>
</protein>
<organism evidence="1">
    <name type="scientific">Absidia glauca</name>
    <name type="common">Pin mould</name>
    <dbReference type="NCBI Taxonomy" id="4829"/>
    <lineage>
        <taxon>Eukaryota</taxon>
        <taxon>Fungi</taxon>
        <taxon>Fungi incertae sedis</taxon>
        <taxon>Mucoromycota</taxon>
        <taxon>Mucoromycotina</taxon>
        <taxon>Mucoromycetes</taxon>
        <taxon>Mucorales</taxon>
        <taxon>Cunninghamellaceae</taxon>
        <taxon>Absidia</taxon>
    </lineage>
</organism>
<dbReference type="InParanoid" id="A0A168NE95"/>
<dbReference type="Proteomes" id="UP000078561">
    <property type="component" value="Unassembled WGS sequence"/>
</dbReference>
<sequence length="122" mass="13626">MKTSNYSNSAETNFRAGWASATITVVNSTSLTIQCLCIYDDVIELSRRCTRSNVAMSNEKGIHIFDPIVRTSAIVKQSDIHRSVDQPIVVLPVINWDHPFRTCLVIKTPPDTDLTENGRDGF</sequence>
<reference evidence="1" key="1">
    <citation type="submission" date="2016-04" db="EMBL/GenBank/DDBJ databases">
        <authorList>
            <person name="Evans L.H."/>
            <person name="Alamgir A."/>
            <person name="Owens N."/>
            <person name="Weber N.D."/>
            <person name="Virtaneva K."/>
            <person name="Barbian K."/>
            <person name="Babar A."/>
            <person name="Rosenke K."/>
        </authorList>
    </citation>
    <scope>NUCLEOTIDE SEQUENCE [LARGE SCALE GENOMIC DNA]</scope>
    <source>
        <strain evidence="1">CBS 101.48</strain>
    </source>
</reference>
<dbReference type="EMBL" id="LT553181">
    <property type="protein sequence ID" value="SAM00375.1"/>
    <property type="molecule type" value="Genomic_DNA"/>
</dbReference>
<keyword evidence="2" id="KW-1185">Reference proteome</keyword>
<accession>A0A168NE95</accession>
<evidence type="ECO:0000313" key="1">
    <source>
        <dbReference type="EMBL" id="SAM00375.1"/>
    </source>
</evidence>
<name>A0A168NE95_ABSGL</name>
<evidence type="ECO:0000313" key="2">
    <source>
        <dbReference type="Proteomes" id="UP000078561"/>
    </source>
</evidence>